<dbReference type="PANTHER" id="PTHR43806:SF11">
    <property type="entry name" value="CEREVISIN-RELATED"/>
    <property type="match status" value="1"/>
</dbReference>
<dbReference type="GO" id="GO:0004252">
    <property type="term" value="F:serine-type endopeptidase activity"/>
    <property type="evidence" value="ECO:0007669"/>
    <property type="project" value="UniProtKB-UniRule"/>
</dbReference>
<dbReference type="InterPro" id="IPR000209">
    <property type="entry name" value="Peptidase_S8/S53_dom"/>
</dbReference>
<dbReference type="InterPro" id="IPR015500">
    <property type="entry name" value="Peptidase_S8_subtilisin-rel"/>
</dbReference>
<organism evidence="8 9">
    <name type="scientific">Phaeodactylibacter luteus</name>
    <dbReference type="NCBI Taxonomy" id="1564516"/>
    <lineage>
        <taxon>Bacteria</taxon>
        <taxon>Pseudomonadati</taxon>
        <taxon>Bacteroidota</taxon>
        <taxon>Saprospiria</taxon>
        <taxon>Saprospirales</taxon>
        <taxon>Haliscomenobacteraceae</taxon>
        <taxon>Phaeodactylibacter</taxon>
    </lineage>
</organism>
<dbReference type="InterPro" id="IPR036852">
    <property type="entry name" value="Peptidase_S8/S53_dom_sf"/>
</dbReference>
<accession>A0A5C6RGR3</accession>
<evidence type="ECO:0000256" key="5">
    <source>
        <dbReference type="PROSITE-ProRule" id="PRU01240"/>
    </source>
</evidence>
<dbReference type="Gene3D" id="3.40.50.200">
    <property type="entry name" value="Peptidase S8/S53 domain"/>
    <property type="match status" value="1"/>
</dbReference>
<dbReference type="PRINTS" id="PR00723">
    <property type="entry name" value="SUBTILISIN"/>
</dbReference>
<feature type="active site" description="Charge relay system" evidence="5">
    <location>
        <position position="162"/>
    </location>
</feature>
<keyword evidence="9" id="KW-1185">Reference proteome</keyword>
<dbReference type="InterPro" id="IPR026444">
    <property type="entry name" value="Secre_tail"/>
</dbReference>
<dbReference type="EMBL" id="VOOR01000081">
    <property type="protein sequence ID" value="TXB60091.1"/>
    <property type="molecule type" value="Genomic_DNA"/>
</dbReference>
<feature type="domain" description="Peptidase S8/S53" evidence="6">
    <location>
        <begin position="153"/>
        <end position="403"/>
    </location>
</feature>
<dbReference type="AlphaFoldDB" id="A0A5C6RGR3"/>
<feature type="domain" description="Secretion system C-terminal sorting" evidence="7">
    <location>
        <begin position="473"/>
        <end position="549"/>
    </location>
</feature>
<dbReference type="InterPro" id="IPR050131">
    <property type="entry name" value="Peptidase_S8_subtilisin-like"/>
</dbReference>
<feature type="active site" description="Charge relay system" evidence="5">
    <location>
        <position position="216"/>
    </location>
</feature>
<comment type="caution">
    <text evidence="8">The sequence shown here is derived from an EMBL/GenBank/DDBJ whole genome shotgun (WGS) entry which is preliminary data.</text>
</comment>
<sequence>MKMNSPEKRNIMRSLLLFLMLGMFCGTPLYSQPIMDDDGRLPGQWIVQLEKGTAPEQLSSLLATRAPFPATVLREVAGSMGIYLIGLEEQGQDARQVRAWLQQLPGVRAVQANYQVEERALPDDPDYTSQWGVNRIGAPQVWDFAQGGATVNGDTIVLAVVDSGFEPAHEDIAPNMWKNAHEVPDDGIDNDNNGYIDDIFGWDYRRDSNELYFDSHGLGVAGLMGAKGNNGLGVTGINWDTRLMCFSVQAVDQIISAYEYIIEQRRRYNETMGAQGAFVVGLNMSIGLSGAVFCEEQPVWGGLFDELGAVGILTSAGTVNTNRDVDLEGDMPTTCESEYLMTVLNATEDDDRYSSSGYGKVSIDMAAPGQGSYSTAPFNRYGSFGGNSAAAPHLTGSIGLLYSLPCQVLADLALSDPPAAARLVRDVLFEGVDVMPTFKPFSVTGGRLNVENAMNLLSEACNEGESEVDIFTVYPNPASTWVNIVYETPDYEVYEFRVYNTLGQQVYRATDRPVQFTPKILEVDVSNWQAGVYIVEIIRGGEMSAQSFVVTR</sequence>
<evidence type="ECO:0000259" key="7">
    <source>
        <dbReference type="Pfam" id="PF18962"/>
    </source>
</evidence>
<dbReference type="SUPFAM" id="SSF52743">
    <property type="entry name" value="Subtilisin-like"/>
    <property type="match status" value="1"/>
</dbReference>
<dbReference type="NCBIfam" id="TIGR04183">
    <property type="entry name" value="Por_Secre_tail"/>
    <property type="match status" value="1"/>
</dbReference>
<dbReference type="Pfam" id="PF18962">
    <property type="entry name" value="Por_Secre_tail"/>
    <property type="match status" value="1"/>
</dbReference>
<keyword evidence="2 5" id="KW-0645">Protease</keyword>
<dbReference type="Proteomes" id="UP000321580">
    <property type="component" value="Unassembled WGS sequence"/>
</dbReference>
<dbReference type="GO" id="GO:0006508">
    <property type="term" value="P:proteolysis"/>
    <property type="evidence" value="ECO:0007669"/>
    <property type="project" value="UniProtKB-KW"/>
</dbReference>
<keyword evidence="3 5" id="KW-0378">Hydrolase</keyword>
<dbReference type="PANTHER" id="PTHR43806">
    <property type="entry name" value="PEPTIDASE S8"/>
    <property type="match status" value="1"/>
</dbReference>
<dbReference type="Pfam" id="PF00082">
    <property type="entry name" value="Peptidase_S8"/>
    <property type="match status" value="1"/>
</dbReference>
<evidence type="ECO:0000256" key="2">
    <source>
        <dbReference type="ARBA" id="ARBA00022670"/>
    </source>
</evidence>
<proteinExistence type="inferred from homology"/>
<comment type="similarity">
    <text evidence="1 5">Belongs to the peptidase S8 family.</text>
</comment>
<evidence type="ECO:0000256" key="3">
    <source>
        <dbReference type="ARBA" id="ARBA00022801"/>
    </source>
</evidence>
<evidence type="ECO:0000313" key="8">
    <source>
        <dbReference type="EMBL" id="TXB60091.1"/>
    </source>
</evidence>
<dbReference type="PROSITE" id="PS51892">
    <property type="entry name" value="SUBTILASE"/>
    <property type="match status" value="1"/>
</dbReference>
<reference evidence="8 9" key="1">
    <citation type="submission" date="2019-08" db="EMBL/GenBank/DDBJ databases">
        <title>Genome of Phaeodactylibacter luteus.</title>
        <authorList>
            <person name="Bowman J.P."/>
        </authorList>
    </citation>
    <scope>NUCLEOTIDE SEQUENCE [LARGE SCALE GENOMIC DNA]</scope>
    <source>
        <strain evidence="8 9">KCTC 42180</strain>
    </source>
</reference>
<evidence type="ECO:0000256" key="4">
    <source>
        <dbReference type="ARBA" id="ARBA00022825"/>
    </source>
</evidence>
<protein>
    <submittedName>
        <fullName evidence="8">S8 family serine peptidase</fullName>
    </submittedName>
</protein>
<keyword evidence="4 5" id="KW-0720">Serine protease</keyword>
<dbReference type="OrthoDB" id="1055762at2"/>
<evidence type="ECO:0000313" key="9">
    <source>
        <dbReference type="Proteomes" id="UP000321580"/>
    </source>
</evidence>
<evidence type="ECO:0000259" key="6">
    <source>
        <dbReference type="Pfam" id="PF00082"/>
    </source>
</evidence>
<gene>
    <name evidence="8" type="ORF">FRY97_20780</name>
</gene>
<feature type="active site" description="Charge relay system" evidence="5">
    <location>
        <position position="388"/>
    </location>
</feature>
<evidence type="ECO:0000256" key="1">
    <source>
        <dbReference type="ARBA" id="ARBA00011073"/>
    </source>
</evidence>
<name>A0A5C6RGR3_9BACT</name>